<dbReference type="InterPro" id="IPR000873">
    <property type="entry name" value="AMP-dep_synth/lig_dom"/>
</dbReference>
<dbReference type="PANTHER" id="PTHR45527">
    <property type="entry name" value="NONRIBOSOMAL PEPTIDE SYNTHETASE"/>
    <property type="match status" value="1"/>
</dbReference>
<dbReference type="Gene3D" id="3.40.50.980">
    <property type="match status" value="2"/>
</dbReference>
<dbReference type="PANTHER" id="PTHR45527:SF1">
    <property type="entry name" value="FATTY ACID SYNTHASE"/>
    <property type="match status" value="1"/>
</dbReference>
<name>A0ABV4J8T6_9ACTN</name>
<comment type="caution">
    <text evidence="2">The sequence shown here is derived from an EMBL/GenBank/DDBJ whole genome shotgun (WGS) entry which is preliminary data.</text>
</comment>
<dbReference type="SUPFAM" id="SSF56801">
    <property type="entry name" value="Acetyl-CoA synthetase-like"/>
    <property type="match status" value="1"/>
</dbReference>
<reference evidence="2 3" key="1">
    <citation type="journal article" date="2021" name="Res Sq">
        <title>Streptomyces Pimoensis sp. nov., Isolated From the Taklimakan Desert in Xinjiang, China.</title>
        <authorList>
            <person name="Zhang P."/>
            <person name="Luo X."/>
            <person name="Luo X."/>
            <person name="Liu Z."/>
            <person name="Xia Z."/>
            <person name="Wan C."/>
            <person name="zhang L."/>
        </authorList>
    </citation>
    <scope>NUCLEOTIDE SEQUENCE [LARGE SCALE GENOMIC DNA]</scope>
    <source>
        <strain evidence="2 3">TRM75549</strain>
    </source>
</reference>
<feature type="domain" description="AMP-dependent synthetase/ligase" evidence="1">
    <location>
        <begin position="2"/>
        <end position="71"/>
    </location>
</feature>
<dbReference type="Proteomes" id="UP001567537">
    <property type="component" value="Unassembled WGS sequence"/>
</dbReference>
<evidence type="ECO:0000313" key="2">
    <source>
        <dbReference type="EMBL" id="MEZ3183316.1"/>
    </source>
</evidence>
<protein>
    <submittedName>
        <fullName evidence="2">AMP-binding protein</fullName>
    </submittedName>
</protein>
<dbReference type="EMBL" id="JAHWZY010000172">
    <property type="protein sequence ID" value="MEZ3183316.1"/>
    <property type="molecule type" value="Genomic_DNA"/>
</dbReference>
<proteinExistence type="predicted"/>
<feature type="non-terminal residue" evidence="2">
    <location>
        <position position="71"/>
    </location>
</feature>
<accession>A0ABV4J8T6</accession>
<keyword evidence="3" id="KW-1185">Reference proteome</keyword>
<evidence type="ECO:0000313" key="3">
    <source>
        <dbReference type="Proteomes" id="UP001567537"/>
    </source>
</evidence>
<sequence>MARTPQAVAVRWDGGVLTYRGLEERADRLAARLAALGVGPEERVALLMERSPEVVTAVLGVLKAGAVYVPL</sequence>
<dbReference type="Pfam" id="PF00501">
    <property type="entry name" value="AMP-binding"/>
    <property type="match status" value="1"/>
</dbReference>
<evidence type="ECO:0000259" key="1">
    <source>
        <dbReference type="Pfam" id="PF00501"/>
    </source>
</evidence>
<gene>
    <name evidence="2" type="ORF">KYY02_33085</name>
</gene>
<organism evidence="2 3">
    <name type="scientific">Streptomyces pimonensis</name>
    <dbReference type="NCBI Taxonomy" id="2860288"/>
    <lineage>
        <taxon>Bacteria</taxon>
        <taxon>Bacillati</taxon>
        <taxon>Actinomycetota</taxon>
        <taxon>Actinomycetes</taxon>
        <taxon>Kitasatosporales</taxon>
        <taxon>Streptomycetaceae</taxon>
        <taxon>Streptomyces</taxon>
    </lineage>
</organism>